<sequence>MAWFTLILAGLFECFWATMLKLSQCFSVLRFSVLTVLGMIASFLLLAHATRTLPLSLAYPIWTGIGAVGAVLIGVLWFGDRLTPATWFFVALLLIGIVGLKLASHA</sequence>
<keyword evidence="2" id="KW-0813">Transport</keyword>
<comment type="subcellular location">
    <subcellularLocation>
        <location evidence="1 7">Cell membrane</location>
        <topology evidence="1 7">Multi-pass membrane protein</topology>
    </subcellularLocation>
</comment>
<protein>
    <submittedName>
        <fullName evidence="9">DMT family transporter</fullName>
    </submittedName>
</protein>
<dbReference type="Pfam" id="PF00893">
    <property type="entry name" value="Multi_Drug_Res"/>
    <property type="match status" value="1"/>
</dbReference>
<feature type="transmembrane region" description="Helical" evidence="8">
    <location>
        <begin position="27"/>
        <end position="47"/>
    </location>
</feature>
<evidence type="ECO:0000313" key="10">
    <source>
        <dbReference type="Proteomes" id="UP001597192"/>
    </source>
</evidence>
<dbReference type="Gene3D" id="1.10.3730.20">
    <property type="match status" value="1"/>
</dbReference>
<feature type="transmembrane region" description="Helical" evidence="8">
    <location>
        <begin position="85"/>
        <end position="103"/>
    </location>
</feature>
<name>A0ABW4CM70_9LACO</name>
<feature type="transmembrane region" description="Helical" evidence="8">
    <location>
        <begin position="59"/>
        <end position="79"/>
    </location>
</feature>
<evidence type="ECO:0000256" key="4">
    <source>
        <dbReference type="ARBA" id="ARBA00022692"/>
    </source>
</evidence>
<evidence type="ECO:0000256" key="8">
    <source>
        <dbReference type="SAM" id="Phobius"/>
    </source>
</evidence>
<keyword evidence="3" id="KW-1003">Cell membrane</keyword>
<gene>
    <name evidence="9" type="ORF">ACFQ47_01570</name>
</gene>
<dbReference type="InterPro" id="IPR037185">
    <property type="entry name" value="EmrE-like"/>
</dbReference>
<dbReference type="RefSeq" id="WP_125697075.1">
    <property type="nucleotide sequence ID" value="NZ_JBHTOG010000005.1"/>
</dbReference>
<proteinExistence type="inferred from homology"/>
<evidence type="ECO:0000256" key="5">
    <source>
        <dbReference type="ARBA" id="ARBA00022989"/>
    </source>
</evidence>
<evidence type="ECO:0000256" key="1">
    <source>
        <dbReference type="ARBA" id="ARBA00004651"/>
    </source>
</evidence>
<dbReference type="InterPro" id="IPR045324">
    <property type="entry name" value="Small_multidrug_res"/>
</dbReference>
<dbReference type="InterPro" id="IPR000390">
    <property type="entry name" value="Small_drug/metabolite_transptr"/>
</dbReference>
<comment type="similarity">
    <text evidence="7">Belongs to the drug/metabolite transporter (DMT) superfamily. Small multidrug resistance (SMR) (TC 2.A.7.1) family.</text>
</comment>
<evidence type="ECO:0000256" key="7">
    <source>
        <dbReference type="RuleBase" id="RU003942"/>
    </source>
</evidence>
<organism evidence="9 10">
    <name type="scientific">Lacticaseibacillus yichunensis</name>
    <dbReference type="NCBI Taxonomy" id="2486015"/>
    <lineage>
        <taxon>Bacteria</taxon>
        <taxon>Bacillati</taxon>
        <taxon>Bacillota</taxon>
        <taxon>Bacilli</taxon>
        <taxon>Lactobacillales</taxon>
        <taxon>Lactobacillaceae</taxon>
        <taxon>Lacticaseibacillus</taxon>
    </lineage>
</organism>
<dbReference type="SUPFAM" id="SSF103481">
    <property type="entry name" value="Multidrug resistance efflux transporter EmrE"/>
    <property type="match status" value="1"/>
</dbReference>
<keyword evidence="4 7" id="KW-0812">Transmembrane</keyword>
<keyword evidence="5 8" id="KW-1133">Transmembrane helix</keyword>
<dbReference type="PANTHER" id="PTHR30561">
    <property type="entry name" value="SMR FAMILY PROTON-DEPENDENT DRUG EFFLUX TRANSPORTER SUGE"/>
    <property type="match status" value="1"/>
</dbReference>
<comment type="caution">
    <text evidence="9">The sequence shown here is derived from an EMBL/GenBank/DDBJ whole genome shotgun (WGS) entry which is preliminary data.</text>
</comment>
<evidence type="ECO:0000256" key="2">
    <source>
        <dbReference type="ARBA" id="ARBA00022448"/>
    </source>
</evidence>
<dbReference type="EMBL" id="JBHTOG010000005">
    <property type="protein sequence ID" value="MFD1431398.1"/>
    <property type="molecule type" value="Genomic_DNA"/>
</dbReference>
<evidence type="ECO:0000256" key="3">
    <source>
        <dbReference type="ARBA" id="ARBA00022475"/>
    </source>
</evidence>
<keyword evidence="6 8" id="KW-0472">Membrane</keyword>
<evidence type="ECO:0000256" key="6">
    <source>
        <dbReference type="ARBA" id="ARBA00023136"/>
    </source>
</evidence>
<reference evidence="10" key="1">
    <citation type="journal article" date="2019" name="Int. J. Syst. Evol. Microbiol.">
        <title>The Global Catalogue of Microorganisms (GCM) 10K type strain sequencing project: providing services to taxonomists for standard genome sequencing and annotation.</title>
        <authorList>
            <consortium name="The Broad Institute Genomics Platform"/>
            <consortium name="The Broad Institute Genome Sequencing Center for Infectious Disease"/>
            <person name="Wu L."/>
            <person name="Ma J."/>
        </authorList>
    </citation>
    <scope>NUCLEOTIDE SEQUENCE [LARGE SCALE GENOMIC DNA]</scope>
    <source>
        <strain evidence="10">CCM 8947</strain>
    </source>
</reference>
<dbReference type="PANTHER" id="PTHR30561:SF0">
    <property type="entry name" value="GUANIDINIUM EXPORTER"/>
    <property type="match status" value="1"/>
</dbReference>
<dbReference type="Proteomes" id="UP001597192">
    <property type="component" value="Unassembled WGS sequence"/>
</dbReference>
<keyword evidence="10" id="KW-1185">Reference proteome</keyword>
<accession>A0ABW4CM70</accession>
<evidence type="ECO:0000313" key="9">
    <source>
        <dbReference type="EMBL" id="MFD1431398.1"/>
    </source>
</evidence>